<dbReference type="CDD" id="cd02518">
    <property type="entry name" value="GT2_SpsF"/>
    <property type="match status" value="1"/>
</dbReference>
<keyword evidence="2" id="KW-1185">Reference proteome</keyword>
<name>A0ABU0IV85_9CAUL</name>
<dbReference type="Gene3D" id="3.90.550.10">
    <property type="entry name" value="Spore Coat Polysaccharide Biosynthesis Protein SpsA, Chain A"/>
    <property type="match status" value="1"/>
</dbReference>
<protein>
    <submittedName>
        <fullName evidence="1">Spore coat polysaccharide biosynthesis protein SpsF</fullName>
    </submittedName>
</protein>
<reference evidence="1 2" key="1">
    <citation type="submission" date="2023-07" db="EMBL/GenBank/DDBJ databases">
        <title>Genomic Encyclopedia of Type Strains, Phase IV (KMG-IV): sequencing the most valuable type-strain genomes for metagenomic binning, comparative biology and taxonomic classification.</title>
        <authorList>
            <person name="Goeker M."/>
        </authorList>
    </citation>
    <scope>NUCLEOTIDE SEQUENCE [LARGE SCALE GENOMIC DNA]</scope>
    <source>
        <strain evidence="1 2">DSM 18695</strain>
    </source>
</reference>
<sequence length="239" mass="26034">MTEQVICIIQARLASRKLPGKPLASLRGQPMIWRQLERLRAARSLGRIVVATSLEASDDPLASWLVSRGQPVFRGAPTDLLGRFARCAAAAGPVSHIVRIKGNAPFVDPGLVDRAVWLARDSGADYVANREPASFPIGLEVEVVTAAALNAAAEAPRDPMARTSPTAFIRSHPDQFSWKSFEAVRDHSRLNWRVKTHADLAFARSVYNALHPVDPLFGMNDVLDLIGGRQDLARFNAAA</sequence>
<dbReference type="RefSeq" id="WP_307349843.1">
    <property type="nucleotide sequence ID" value="NZ_JAUSVS010000005.1"/>
</dbReference>
<comment type="caution">
    <text evidence="1">The sequence shown here is derived from an EMBL/GenBank/DDBJ whole genome shotgun (WGS) entry which is preliminary data.</text>
</comment>
<dbReference type="Proteomes" id="UP001228905">
    <property type="component" value="Unassembled WGS sequence"/>
</dbReference>
<dbReference type="Pfam" id="PF02348">
    <property type="entry name" value="CTP_transf_3"/>
    <property type="match status" value="1"/>
</dbReference>
<dbReference type="InterPro" id="IPR029044">
    <property type="entry name" value="Nucleotide-diphossugar_trans"/>
</dbReference>
<organism evidence="1 2">
    <name type="scientific">Caulobacter ginsengisoli</name>
    <dbReference type="NCBI Taxonomy" id="400775"/>
    <lineage>
        <taxon>Bacteria</taxon>
        <taxon>Pseudomonadati</taxon>
        <taxon>Pseudomonadota</taxon>
        <taxon>Alphaproteobacteria</taxon>
        <taxon>Caulobacterales</taxon>
        <taxon>Caulobacteraceae</taxon>
        <taxon>Caulobacter</taxon>
    </lineage>
</organism>
<dbReference type="InterPro" id="IPR003329">
    <property type="entry name" value="Cytidylyl_trans"/>
</dbReference>
<accession>A0ABU0IV85</accession>
<dbReference type="PANTHER" id="PTHR42866:SF1">
    <property type="entry name" value="SPORE COAT POLYSACCHARIDE BIOSYNTHESIS PROTEIN SPSF"/>
    <property type="match status" value="1"/>
</dbReference>
<evidence type="ECO:0000313" key="2">
    <source>
        <dbReference type="Proteomes" id="UP001228905"/>
    </source>
</evidence>
<gene>
    <name evidence="1" type="ORF">QO010_002651</name>
</gene>
<dbReference type="PANTHER" id="PTHR42866">
    <property type="entry name" value="3-DEOXY-MANNO-OCTULOSONATE CYTIDYLYLTRANSFERASE"/>
    <property type="match status" value="1"/>
</dbReference>
<evidence type="ECO:0000313" key="1">
    <source>
        <dbReference type="EMBL" id="MDQ0464867.1"/>
    </source>
</evidence>
<dbReference type="EMBL" id="JAUSVS010000005">
    <property type="protein sequence ID" value="MDQ0464867.1"/>
    <property type="molecule type" value="Genomic_DNA"/>
</dbReference>
<proteinExistence type="predicted"/>
<dbReference type="SUPFAM" id="SSF53448">
    <property type="entry name" value="Nucleotide-diphospho-sugar transferases"/>
    <property type="match status" value="1"/>
</dbReference>